<dbReference type="PANTHER" id="PTHR43775">
    <property type="entry name" value="FATTY ACID SYNTHASE"/>
    <property type="match status" value="1"/>
</dbReference>
<dbReference type="InterPro" id="IPR014030">
    <property type="entry name" value="Ketoacyl_synth_N"/>
</dbReference>
<dbReference type="SUPFAM" id="SSF53335">
    <property type="entry name" value="S-adenosyl-L-methionine-dependent methyltransferases"/>
    <property type="match status" value="1"/>
</dbReference>
<dbReference type="SMART" id="SM00827">
    <property type="entry name" value="PKS_AT"/>
    <property type="match status" value="1"/>
</dbReference>
<dbReference type="InterPro" id="IPR020806">
    <property type="entry name" value="PKS_PP-bd"/>
</dbReference>
<feature type="domain" description="Ketosynthase family 3 (KS3)" evidence="8">
    <location>
        <begin position="1"/>
        <end position="415"/>
    </location>
</feature>
<dbReference type="SMART" id="SM00823">
    <property type="entry name" value="PKS_PP"/>
    <property type="match status" value="3"/>
</dbReference>
<evidence type="ECO:0000256" key="1">
    <source>
        <dbReference type="ARBA" id="ARBA00005179"/>
    </source>
</evidence>
<keyword evidence="5" id="KW-0843">Virulence</keyword>
<dbReference type="Gene3D" id="3.40.50.150">
    <property type="entry name" value="Vaccinia Virus protein VP39"/>
    <property type="match status" value="1"/>
</dbReference>
<dbReference type="InterPro" id="IPR029063">
    <property type="entry name" value="SAM-dependent_MTases_sf"/>
</dbReference>
<dbReference type="GO" id="GO:0006633">
    <property type="term" value="P:fatty acid biosynthetic process"/>
    <property type="evidence" value="ECO:0007669"/>
    <property type="project" value="InterPro"/>
</dbReference>
<evidence type="ECO:0008006" key="12">
    <source>
        <dbReference type="Google" id="ProtNLM"/>
    </source>
</evidence>
<dbReference type="InterPro" id="IPR016035">
    <property type="entry name" value="Acyl_Trfase/lysoPLipase"/>
</dbReference>
<dbReference type="InterPro" id="IPR013217">
    <property type="entry name" value="Methyltransf_12"/>
</dbReference>
<dbReference type="Gene3D" id="3.40.366.10">
    <property type="entry name" value="Malonyl-Coenzyme A Acyl Carrier Protein, domain 2"/>
    <property type="match status" value="1"/>
</dbReference>
<dbReference type="InterPro" id="IPR020841">
    <property type="entry name" value="PKS_Beta-ketoAc_synthase_dom"/>
</dbReference>
<dbReference type="GO" id="GO:0004315">
    <property type="term" value="F:3-oxoacyl-[acyl-carrier-protein] synthase activity"/>
    <property type="evidence" value="ECO:0007669"/>
    <property type="project" value="InterPro"/>
</dbReference>
<feature type="active site" description="Proton donor; for dehydratase activity" evidence="7">
    <location>
        <position position="1070"/>
    </location>
</feature>
<accession>A0A8H7EXZ7</accession>
<dbReference type="Pfam" id="PF00698">
    <property type="entry name" value="Acyl_transf_1"/>
    <property type="match status" value="1"/>
</dbReference>
<dbReference type="Proteomes" id="UP000629468">
    <property type="component" value="Unassembled WGS sequence"/>
</dbReference>
<evidence type="ECO:0000256" key="2">
    <source>
        <dbReference type="ARBA" id="ARBA00022450"/>
    </source>
</evidence>
<dbReference type="InterPro" id="IPR057326">
    <property type="entry name" value="KR_dom"/>
</dbReference>
<feature type="active site" description="Proton acceptor; for dehydratase activity" evidence="7">
    <location>
        <position position="911"/>
    </location>
</feature>
<dbReference type="Pfam" id="PF02801">
    <property type="entry name" value="Ketoacyl-synt_C"/>
    <property type="match status" value="1"/>
</dbReference>
<dbReference type="InterPro" id="IPR049551">
    <property type="entry name" value="PKS_DH_C"/>
</dbReference>
<dbReference type="SMART" id="SM00825">
    <property type="entry name" value="PKS_KS"/>
    <property type="match status" value="1"/>
</dbReference>
<dbReference type="InterPro" id="IPR006162">
    <property type="entry name" value="Ppantetheine_attach_site"/>
</dbReference>
<dbReference type="Pfam" id="PF08242">
    <property type="entry name" value="Methyltransf_12"/>
    <property type="match status" value="1"/>
</dbReference>
<comment type="caution">
    <text evidence="10">The sequence shown here is derived from an EMBL/GenBank/DDBJ whole genome shotgun (WGS) entry which is preliminary data.</text>
</comment>
<evidence type="ECO:0000259" key="9">
    <source>
        <dbReference type="PROSITE" id="PS52019"/>
    </source>
</evidence>
<dbReference type="InterPro" id="IPR029058">
    <property type="entry name" value="AB_hydrolase_fold"/>
</dbReference>
<dbReference type="SMART" id="SM00822">
    <property type="entry name" value="PKS_KR"/>
    <property type="match status" value="1"/>
</dbReference>
<dbReference type="PROSITE" id="PS52004">
    <property type="entry name" value="KS3_2"/>
    <property type="match status" value="1"/>
</dbReference>
<proteinExistence type="predicted"/>
<dbReference type="InterPro" id="IPR050091">
    <property type="entry name" value="PKS_NRPS_Biosynth_Enz"/>
</dbReference>
<dbReference type="Gene3D" id="3.30.70.250">
    <property type="entry name" value="Malonyl-CoA ACP transacylase, ACP-binding"/>
    <property type="match status" value="1"/>
</dbReference>
<dbReference type="PROSITE" id="PS00012">
    <property type="entry name" value="PHOSPHOPANTETHEINE"/>
    <property type="match status" value="1"/>
</dbReference>
<dbReference type="InterPro" id="IPR049900">
    <property type="entry name" value="PKS_mFAS_DH"/>
</dbReference>
<dbReference type="InterPro" id="IPR020807">
    <property type="entry name" value="PKS_DH"/>
</dbReference>
<dbReference type="InterPro" id="IPR001227">
    <property type="entry name" value="Ac_transferase_dom_sf"/>
</dbReference>
<dbReference type="InterPro" id="IPR014043">
    <property type="entry name" value="Acyl_transferase_dom"/>
</dbReference>
<evidence type="ECO:0000256" key="4">
    <source>
        <dbReference type="ARBA" id="ARBA00022679"/>
    </source>
</evidence>
<dbReference type="Gene3D" id="3.40.50.720">
    <property type="entry name" value="NAD(P)-binding Rossmann-like Domain"/>
    <property type="match status" value="1"/>
</dbReference>
<dbReference type="SUPFAM" id="SSF47336">
    <property type="entry name" value="ACP-like"/>
    <property type="match status" value="3"/>
</dbReference>
<dbReference type="Pfam" id="PF00109">
    <property type="entry name" value="ketoacyl-synt"/>
    <property type="match status" value="1"/>
</dbReference>
<dbReference type="InterPro" id="IPR036736">
    <property type="entry name" value="ACP-like_sf"/>
</dbReference>
<keyword evidence="6" id="KW-0511">Multifunctional enzyme</keyword>
<feature type="region of interest" description="N-terminal hotdog fold" evidence="7">
    <location>
        <begin position="869"/>
        <end position="996"/>
    </location>
</feature>
<dbReference type="InterPro" id="IPR013968">
    <property type="entry name" value="PKS_KR"/>
</dbReference>
<dbReference type="Gene3D" id="3.40.50.1820">
    <property type="entry name" value="alpha/beta hydrolase"/>
    <property type="match status" value="1"/>
</dbReference>
<feature type="region of interest" description="C-terminal hotdog fold" evidence="7">
    <location>
        <begin position="1011"/>
        <end position="1155"/>
    </location>
</feature>
<reference evidence="10 11" key="1">
    <citation type="journal article" name="Sci. Rep.">
        <title>Telomere-to-telomere assembled and centromere annotated genomes of the two main subspecies of the button mushroom Agaricus bisporus reveal especially polymorphic chromosome ends.</title>
        <authorList>
            <person name="Sonnenberg A.S.M."/>
            <person name="Sedaghat-Telgerd N."/>
            <person name="Lavrijssen B."/>
            <person name="Ohm R.A."/>
            <person name="Hendrickx P.M."/>
            <person name="Scholtmeijer K."/>
            <person name="Baars J.J.P."/>
            <person name="van Peer A."/>
        </authorList>
    </citation>
    <scope>NUCLEOTIDE SEQUENCE [LARGE SCALE GENOMIC DNA]</scope>
    <source>
        <strain evidence="10 11">H119_p4</strain>
    </source>
</reference>
<dbReference type="Gene3D" id="3.10.129.110">
    <property type="entry name" value="Polyketide synthase dehydratase"/>
    <property type="match status" value="1"/>
</dbReference>
<dbReference type="PANTHER" id="PTHR43775:SF37">
    <property type="entry name" value="SI:DKEY-61P9.11"/>
    <property type="match status" value="1"/>
</dbReference>
<evidence type="ECO:0000259" key="8">
    <source>
        <dbReference type="PROSITE" id="PS52004"/>
    </source>
</evidence>
<comment type="pathway">
    <text evidence="1">Secondary metabolite biosynthesis.</text>
</comment>
<dbReference type="SMART" id="SM00826">
    <property type="entry name" value="PKS_DH"/>
    <property type="match status" value="1"/>
</dbReference>
<keyword evidence="3" id="KW-0597">Phosphoprotein</keyword>
<feature type="domain" description="PKS/mFAS DH" evidence="9">
    <location>
        <begin position="869"/>
        <end position="1155"/>
    </location>
</feature>
<organism evidence="10 11">
    <name type="scientific">Agaricus bisporus var. burnettii</name>
    <dbReference type="NCBI Taxonomy" id="192524"/>
    <lineage>
        <taxon>Eukaryota</taxon>
        <taxon>Fungi</taxon>
        <taxon>Dikarya</taxon>
        <taxon>Basidiomycota</taxon>
        <taxon>Agaricomycotina</taxon>
        <taxon>Agaricomycetes</taxon>
        <taxon>Agaricomycetidae</taxon>
        <taxon>Agaricales</taxon>
        <taxon>Agaricineae</taxon>
        <taxon>Agaricaceae</taxon>
        <taxon>Agaricus</taxon>
    </lineage>
</organism>
<dbReference type="SUPFAM" id="SSF52151">
    <property type="entry name" value="FabD/lysophospholipase-like"/>
    <property type="match status" value="1"/>
</dbReference>
<dbReference type="InterPro" id="IPR009081">
    <property type="entry name" value="PP-bd_ACP"/>
</dbReference>
<dbReference type="GO" id="GO:0031177">
    <property type="term" value="F:phosphopantetheine binding"/>
    <property type="evidence" value="ECO:0007669"/>
    <property type="project" value="InterPro"/>
</dbReference>
<dbReference type="PROSITE" id="PS52019">
    <property type="entry name" value="PKS_MFAS_DH"/>
    <property type="match status" value="1"/>
</dbReference>
<dbReference type="CDD" id="cd02440">
    <property type="entry name" value="AdoMet_MTases"/>
    <property type="match status" value="1"/>
</dbReference>
<dbReference type="InterPro" id="IPR016036">
    <property type="entry name" value="Malonyl_transacylase_ACP-bd"/>
</dbReference>
<evidence type="ECO:0000256" key="6">
    <source>
        <dbReference type="ARBA" id="ARBA00023268"/>
    </source>
</evidence>
<dbReference type="CDD" id="cd00833">
    <property type="entry name" value="PKS"/>
    <property type="match status" value="1"/>
</dbReference>
<dbReference type="Pfam" id="PF16197">
    <property type="entry name" value="KAsynt_C_assoc"/>
    <property type="match status" value="1"/>
</dbReference>
<dbReference type="InterPro" id="IPR042104">
    <property type="entry name" value="PKS_dehydratase_sf"/>
</dbReference>
<dbReference type="GO" id="GO:0044550">
    <property type="term" value="P:secondary metabolite biosynthetic process"/>
    <property type="evidence" value="ECO:0007669"/>
    <property type="project" value="UniProtKB-ARBA"/>
</dbReference>
<evidence type="ECO:0000313" key="10">
    <source>
        <dbReference type="EMBL" id="KAF7763512.1"/>
    </source>
</evidence>
<evidence type="ECO:0000313" key="11">
    <source>
        <dbReference type="Proteomes" id="UP000629468"/>
    </source>
</evidence>
<dbReference type="Gene3D" id="1.10.1200.10">
    <property type="entry name" value="ACP-like"/>
    <property type="match status" value="2"/>
</dbReference>
<keyword evidence="4" id="KW-0808">Transferase</keyword>
<keyword evidence="2" id="KW-0596">Phosphopantetheine</keyword>
<dbReference type="InterPro" id="IPR014031">
    <property type="entry name" value="Ketoacyl_synth_C"/>
</dbReference>
<dbReference type="Pfam" id="PF08659">
    <property type="entry name" value="KR"/>
    <property type="match status" value="1"/>
</dbReference>
<dbReference type="InterPro" id="IPR016039">
    <property type="entry name" value="Thiolase-like"/>
</dbReference>
<evidence type="ECO:0000256" key="3">
    <source>
        <dbReference type="ARBA" id="ARBA00022553"/>
    </source>
</evidence>
<dbReference type="PROSITE" id="PS00606">
    <property type="entry name" value="KS3_1"/>
    <property type="match status" value="1"/>
</dbReference>
<dbReference type="EMBL" id="JABXXO010000011">
    <property type="protein sequence ID" value="KAF7763512.1"/>
    <property type="molecule type" value="Genomic_DNA"/>
</dbReference>
<dbReference type="Pfam" id="PF14765">
    <property type="entry name" value="PS-DH"/>
    <property type="match status" value="1"/>
</dbReference>
<dbReference type="Gene3D" id="3.40.47.10">
    <property type="match status" value="1"/>
</dbReference>
<gene>
    <name evidence="10" type="ORF">Agabi119p4_8049</name>
</gene>
<dbReference type="GO" id="GO:0004312">
    <property type="term" value="F:fatty acid synthase activity"/>
    <property type="evidence" value="ECO:0007669"/>
    <property type="project" value="TreeGrafter"/>
</dbReference>
<dbReference type="Pfam" id="PF00550">
    <property type="entry name" value="PP-binding"/>
    <property type="match status" value="3"/>
</dbReference>
<dbReference type="InterPro" id="IPR032821">
    <property type="entry name" value="PKS_assoc"/>
</dbReference>
<evidence type="ECO:0000256" key="7">
    <source>
        <dbReference type="PROSITE-ProRule" id="PRU01363"/>
    </source>
</evidence>
<dbReference type="SUPFAM" id="SSF53474">
    <property type="entry name" value="alpha/beta-Hydrolases"/>
    <property type="match status" value="1"/>
</dbReference>
<dbReference type="SUPFAM" id="SSF53901">
    <property type="entry name" value="Thiolase-like"/>
    <property type="match status" value="1"/>
</dbReference>
<name>A0A8H7EXZ7_AGABI</name>
<sequence>MMFAIVGVAAQLPSGRFSTTDLDYEEFGKFLFGGEHAFEDFDRLELEPNPFATVDLSNMPRKGAFLKSMTEFDYSSFGISSDDARVMPNSARRLMELSFRALLDAGIQSRGQSIGCFMSGNNDLGLDNMNTDGSLVYVPSAIPNRISYALNLTGPSIAIDTACSSSLTGLHLATSAIKNGDCTAALVGAAQSNRDVVEWWRYDKAHVLSPEGICKPFDEQADGFARGEGAVVVVVKSLQDALDDNDRIYCTIAASSHAATGSDFPVYVPHGPSQQQVISQAYKKAGREPTEADYVELHMTGTRIGDPIEANATGQVFCQNGSRIRVGSVKGNVGHLEGAAFLASLVKVCHIFDKGIIPPTPNFSVPNRGISWDKFELEVVTKPVTLGCKAEGRRPLISIASAGIGGSHGHVLLEGPPPKATSRHLQHETNVLFLIGGLTPSATQTVAQDISGLPDDSEVILNNAVLASRQARQLPWRSFLIYRNNSTSLADLPRPVLVPTKSPKLAFVFSGQGPQNAQMGHQLFQQYPVFRNTVIELDEIHQKVMGYSFLKSTGLFSRKITDTRVLQKKWPVILTLPALVMIHIGIFELLKSMGILPDYTLGHSAGETAIVYASGAGPKAMAMEIALARGRSMTCTEYMGAGMAVVACNAAVCQALINQVDRGDATEHDVEISCFNAPDSVVVSGKTELVDAVVSLAKEQGVFAQGVNTLVPGHSKYIEYCREEHNKLIEDIFARYPGPHTPVIPVFSTCRPGEMVQEFTSEYFWDNARNPVHFSDAVTQILAKSNQSSTMFVEVSPHPVLSGTVASHGVPAARTICPMRRIPQDVYDPHHETTCLLTSVAQLALTGYDRIDLSGLYGIPENRKPLFNHPLQRSRVMPFKTFTTASSKPPNPLLSSLPSIGSDTFNLFSQHRVGDVPVVPGTGWLEMALEAGGRYLWDVEFHSLCSIQQGSNLALSFERDGRNKWSITSSQNVDAHNGLSRTIIATGCLGTNATSRHRMENLDITALQDKLEHIPIEGLHSIFGDHHYYGPSFSRLISVHGNPSEILAEIRGLDEEERSAGYIIHPGVLDACLRVVAYRELLQVWDTGIWLPKHIRRFVLHTESTSSSSLFAYVRLNRWEPDSRSFNITITSDQGRIICELEDLTLRRAQSGVTSKQIRALELTSEDLSIPNIVLPLLPFSQGQDKDAYSRLFRVLDHLVLNQLRKTLKLQPHCENVGRSRYLKRMTQLTQDLEMPKSLEESEIHAQQLQWPAHFQITRRLGEMYEDILLASRGAADVLFADDLMGRYCAERNLLVGVCEETSERFDSILKALRGSGRHTVKILEVGAGTGILARQLIPIIKKYPQLAVEYTVTDASYSLVADLAESLEFNRLIPRVYDPAEDPYSQGFLPESFDLIIAYHVLLLAPELKTSIRWLHELLVPGGLMLAAGIDANSWSDKPGAVWMDFTFGSFAEWFSYQDEHNHCPMSPSQWDALLHSSDFYNVSPITRSDSRLDFIFTCQKKPGSIKRTFEPLPAVTLYHYKDGEEVQLQHCLRDFIPGNHGVMCLWTDSKYDGDSAMGLVLTLAREFATWTIWLAMFDVYLGITTVEEVIKLNHVHLAREHLVYFSADGSPSFPRVVRLPPVSDELTTQTLSPVSVNHLLVRVTDYDLEGGFLGNVVQSEDPEIPEQSFVAGLKLNARINTLLTVHGGRIVKVDQPDPRVLPYLPAMLLLFQCLGFSRFMYPSLDHPPLRILLALRNENLAQALHHLFTASCGIYVHTEAPDSFVDVLVTDHETLEADPLLEQSVGMNGRMVVWSPQLVERTVSQEPWVLRHAFSTGIRNFKIPPLEIPRIADLNGDICSLPLEELKPSSLLDAHKVYLLIGGIGGIGLHLAVWLYENGARHIYLTSRRGRESALQADDILLRYKLRYLEDRTDLDLRLVACDALSANDTKNFLSSIQLPIGGCFLMPLILRDSLFLKQTEETMDIVKRSKVEAFDIVTSYCDVKAMDFFVAFSSVAALWGNPGQSNYGSACAILDGKMSGHRNAFALLVPAVMDAGYILQTRTLDSLGLPGADEWGIGVEELCEYLRDGISRVKQGTNPSIYIPDLEISVLTKYFTLPPLYHFLIPSSSLEAGSQKPEDSGREVEDVLTAIQEVIKTSLDIRDDTFSSDMPFINYGLDSIRATRLSRQLKQYIEVSQTDLLLGMSWTKLEERVKDNYLTKPKSINVAETCKRLVLSALGIDSLETFSPDMPFVSYGLDSIRATQLSRKLKPYIRISHTDLLLGMSWADFEKRITQSKFSEGQQKNNTVNRNTAEECRRLIVGSLGIDSATFDPDIPFINYGLDSIRAMRLSRQLQPYVKISQMDLLLGMAWRGLEQNVLNKILPEESSLTASNSVQAGERSKKWSVSFTKLDEAIGDGPIIFALPGATGTLATISPMMNYATKGSTTFWAVHFDLSACDDFPLSLQDLGNEILGGIKERHPRGALRIITVSGSSTLAFLLAKALEAQGRQILDISFLDHFPALFCHDAYGLVPYIVSREGDTEAFKALDAIVERGTEIMLRLQEIDPTMQNISPRWEEHDTLKGMEAIKGLETARMLNGASVAFIKKLYYQSEGRSEPYDEALVRWLGDVNAPLLVVVADRGFNQVVVTPWADMGAGKVSKYKKDIQILHVDAAHFEVVGCETVSRKLCL</sequence>
<dbReference type="SUPFAM" id="SSF55048">
    <property type="entry name" value="Probable ACP-binding domain of malonyl-CoA ACP transacylase"/>
    <property type="match status" value="1"/>
</dbReference>
<protein>
    <recommendedName>
        <fullName evidence="12">Carrier domain-containing protein</fullName>
    </recommendedName>
</protein>
<evidence type="ECO:0000256" key="5">
    <source>
        <dbReference type="ARBA" id="ARBA00023026"/>
    </source>
</evidence>
<dbReference type="InterPro" id="IPR018201">
    <property type="entry name" value="Ketoacyl_synth_AS"/>
</dbReference>
<dbReference type="InterPro" id="IPR036291">
    <property type="entry name" value="NAD(P)-bd_dom_sf"/>
</dbReference>
<dbReference type="SUPFAM" id="SSF51735">
    <property type="entry name" value="NAD(P)-binding Rossmann-fold domains"/>
    <property type="match status" value="1"/>
</dbReference>